<gene>
    <name evidence="1" type="ORF">GCM10009098_30840</name>
</gene>
<accession>A0ABP3P596</accession>
<evidence type="ECO:0000313" key="1">
    <source>
        <dbReference type="EMBL" id="GAA0560571.1"/>
    </source>
</evidence>
<keyword evidence="2" id="KW-1185">Reference proteome</keyword>
<proteinExistence type="predicted"/>
<evidence type="ECO:0000313" key="2">
    <source>
        <dbReference type="Proteomes" id="UP001501169"/>
    </source>
</evidence>
<sequence>MNRKIEKRKVKFKIQMPEVNSEHYELIEKALQNKHFEFSKYHKAMVIESIENTSILQKLTLLAIELREGWRQFGCSSMKNFLLTNLGAKYSTLNRRLVAARVENRIGGLKMVGKFNDAPLFQMNKLTKEQCENVLHYILEKTKTLNTKKSVTKNLVVEAMIALKLKKQPSSIAQEPVQQLEAILSKFNTSENSLAALAETLKSQFKKSVIRKLIKALKDAS</sequence>
<organism evidence="1 2">
    <name type="scientific">Rheinheimera aquimaris</name>
    <dbReference type="NCBI Taxonomy" id="412437"/>
    <lineage>
        <taxon>Bacteria</taxon>
        <taxon>Pseudomonadati</taxon>
        <taxon>Pseudomonadota</taxon>
        <taxon>Gammaproteobacteria</taxon>
        <taxon>Chromatiales</taxon>
        <taxon>Chromatiaceae</taxon>
        <taxon>Rheinheimera</taxon>
    </lineage>
</organism>
<name>A0ABP3P596_9GAMM</name>
<dbReference type="EMBL" id="BAAAEO010000004">
    <property type="protein sequence ID" value="GAA0560571.1"/>
    <property type="molecule type" value="Genomic_DNA"/>
</dbReference>
<protein>
    <submittedName>
        <fullName evidence="1">Uncharacterized protein</fullName>
    </submittedName>
</protein>
<comment type="caution">
    <text evidence="1">The sequence shown here is derived from an EMBL/GenBank/DDBJ whole genome shotgun (WGS) entry which is preliminary data.</text>
</comment>
<reference evidence="2" key="1">
    <citation type="journal article" date="2019" name="Int. J. Syst. Evol. Microbiol.">
        <title>The Global Catalogue of Microorganisms (GCM) 10K type strain sequencing project: providing services to taxonomists for standard genome sequencing and annotation.</title>
        <authorList>
            <consortium name="The Broad Institute Genomics Platform"/>
            <consortium name="The Broad Institute Genome Sequencing Center for Infectious Disease"/>
            <person name="Wu L."/>
            <person name="Ma J."/>
        </authorList>
    </citation>
    <scope>NUCLEOTIDE SEQUENCE [LARGE SCALE GENOMIC DNA]</scope>
    <source>
        <strain evidence="2">JCM 14331</strain>
    </source>
</reference>
<dbReference type="RefSeq" id="WP_134059639.1">
    <property type="nucleotide sequence ID" value="NZ_BAAAEO010000004.1"/>
</dbReference>
<dbReference type="Proteomes" id="UP001501169">
    <property type="component" value="Unassembled WGS sequence"/>
</dbReference>